<protein>
    <submittedName>
        <fullName evidence="2">Uncharacterized protein</fullName>
    </submittedName>
</protein>
<name>A0ABQ4FIM6_9ACTN</name>
<sequence length="92" mass="9515">MPSWLLVVTQSQPSGPTATVRRRPYVPWSSATGVPAPPGAGTAHSRVPRSAAVKSVPLAYARPLGDASAGRQLTSGSRKPALPHAPWQAGQP</sequence>
<dbReference type="EMBL" id="BOOB01000038">
    <property type="protein sequence ID" value="GIH34667.1"/>
    <property type="molecule type" value="Genomic_DNA"/>
</dbReference>
<dbReference type="Proteomes" id="UP000651728">
    <property type="component" value="Unassembled WGS sequence"/>
</dbReference>
<evidence type="ECO:0000313" key="2">
    <source>
        <dbReference type="EMBL" id="GIH34667.1"/>
    </source>
</evidence>
<proteinExistence type="predicted"/>
<organism evidence="2 3">
    <name type="scientific">Microbispora amethystogenes</name>
    <dbReference type="NCBI Taxonomy" id="1427754"/>
    <lineage>
        <taxon>Bacteria</taxon>
        <taxon>Bacillati</taxon>
        <taxon>Actinomycetota</taxon>
        <taxon>Actinomycetes</taxon>
        <taxon>Streptosporangiales</taxon>
        <taxon>Streptosporangiaceae</taxon>
        <taxon>Microbispora</taxon>
    </lineage>
</organism>
<evidence type="ECO:0000256" key="1">
    <source>
        <dbReference type="SAM" id="MobiDB-lite"/>
    </source>
</evidence>
<keyword evidence="3" id="KW-1185">Reference proteome</keyword>
<comment type="caution">
    <text evidence="2">The sequence shown here is derived from an EMBL/GenBank/DDBJ whole genome shotgun (WGS) entry which is preliminary data.</text>
</comment>
<gene>
    <name evidence="2" type="ORF">Mam01_48310</name>
</gene>
<feature type="region of interest" description="Disordered" evidence="1">
    <location>
        <begin position="66"/>
        <end position="92"/>
    </location>
</feature>
<accession>A0ABQ4FIM6</accession>
<reference evidence="2 3" key="1">
    <citation type="submission" date="2021-01" db="EMBL/GenBank/DDBJ databases">
        <title>Whole genome shotgun sequence of Microbispora amethystogenes NBRC 101907.</title>
        <authorList>
            <person name="Komaki H."/>
            <person name="Tamura T."/>
        </authorList>
    </citation>
    <scope>NUCLEOTIDE SEQUENCE [LARGE SCALE GENOMIC DNA]</scope>
    <source>
        <strain evidence="2 3">NBRC 101907</strain>
    </source>
</reference>
<evidence type="ECO:0000313" key="3">
    <source>
        <dbReference type="Proteomes" id="UP000651728"/>
    </source>
</evidence>